<dbReference type="EMBL" id="BARS01041360">
    <property type="protein sequence ID" value="GAG31387.1"/>
    <property type="molecule type" value="Genomic_DNA"/>
</dbReference>
<feature type="non-terminal residue" evidence="1">
    <location>
        <position position="31"/>
    </location>
</feature>
<sequence>MHEFSSNEEASWEIRRQQSEELGAKLWSVVN</sequence>
<evidence type="ECO:0000313" key="1">
    <source>
        <dbReference type="EMBL" id="GAG31387.1"/>
    </source>
</evidence>
<dbReference type="AlphaFoldDB" id="X0X7J7"/>
<comment type="caution">
    <text evidence="1">The sequence shown here is derived from an EMBL/GenBank/DDBJ whole genome shotgun (WGS) entry which is preliminary data.</text>
</comment>
<reference evidence="1" key="1">
    <citation type="journal article" date="2014" name="Front. Microbiol.">
        <title>High frequency of phylogenetically diverse reductive dehalogenase-homologous genes in deep subseafloor sedimentary metagenomes.</title>
        <authorList>
            <person name="Kawai M."/>
            <person name="Futagami T."/>
            <person name="Toyoda A."/>
            <person name="Takaki Y."/>
            <person name="Nishi S."/>
            <person name="Hori S."/>
            <person name="Arai W."/>
            <person name="Tsubouchi T."/>
            <person name="Morono Y."/>
            <person name="Uchiyama I."/>
            <person name="Ito T."/>
            <person name="Fujiyama A."/>
            <person name="Inagaki F."/>
            <person name="Takami H."/>
        </authorList>
    </citation>
    <scope>NUCLEOTIDE SEQUENCE</scope>
    <source>
        <strain evidence="1">Expedition CK06-06</strain>
    </source>
</reference>
<organism evidence="1">
    <name type="scientific">marine sediment metagenome</name>
    <dbReference type="NCBI Taxonomy" id="412755"/>
    <lineage>
        <taxon>unclassified sequences</taxon>
        <taxon>metagenomes</taxon>
        <taxon>ecological metagenomes</taxon>
    </lineage>
</organism>
<accession>X0X7J7</accession>
<protein>
    <submittedName>
        <fullName evidence="1">Uncharacterized protein</fullName>
    </submittedName>
</protein>
<name>X0X7J7_9ZZZZ</name>
<gene>
    <name evidence="1" type="ORF">S01H1_62917</name>
</gene>
<proteinExistence type="predicted"/>